<evidence type="ECO:0000256" key="3">
    <source>
        <dbReference type="ARBA" id="ARBA00022729"/>
    </source>
</evidence>
<evidence type="ECO:0000259" key="7">
    <source>
        <dbReference type="PROSITE" id="PS50184"/>
    </source>
</evidence>
<keyword evidence="9" id="KW-1185">Reference proteome</keyword>
<proteinExistence type="predicted"/>
<dbReference type="PANTHER" id="PTHR46252:SF1">
    <property type="entry name" value="VON WILLEBRAND FACTOR C DOMAIN-CONTAINING PROTEIN 2-LIKE"/>
    <property type="match status" value="1"/>
</dbReference>
<dbReference type="InterPro" id="IPR001007">
    <property type="entry name" value="VWF_dom"/>
</dbReference>
<dbReference type="Proteomes" id="UP000677803">
    <property type="component" value="Unassembled WGS sequence"/>
</dbReference>
<feature type="chain" id="PRO_5035726739" evidence="6">
    <location>
        <begin position="32"/>
        <end position="237"/>
    </location>
</feature>
<protein>
    <submittedName>
        <fullName evidence="8">(Atlantic silverside) hypothetical protein</fullName>
    </submittedName>
</protein>
<dbReference type="PANTHER" id="PTHR46252">
    <property type="entry name" value="BRORIN FAMILY MEMBER"/>
    <property type="match status" value="1"/>
</dbReference>
<evidence type="ECO:0000256" key="5">
    <source>
        <dbReference type="ARBA" id="ARBA00034103"/>
    </source>
</evidence>
<dbReference type="PROSITE" id="PS01208">
    <property type="entry name" value="VWFC_1"/>
    <property type="match status" value="2"/>
</dbReference>
<keyword evidence="2" id="KW-0964">Secreted</keyword>
<accession>A0A8S4AQD7</accession>
<comment type="caution">
    <text evidence="8">The sequence shown here is derived from an EMBL/GenBank/DDBJ whole genome shotgun (WGS) entry which is preliminary data.</text>
</comment>
<evidence type="ECO:0000313" key="8">
    <source>
        <dbReference type="EMBL" id="CAG5896562.1"/>
    </source>
</evidence>
<dbReference type="InterPro" id="IPR059152">
    <property type="entry name" value="VWC2L_N"/>
</dbReference>
<keyword evidence="3 6" id="KW-0732">Signal</keyword>
<comment type="subcellular location">
    <subcellularLocation>
        <location evidence="1">Secreted</location>
    </subcellularLocation>
    <subcellularLocation>
        <location evidence="5">Synapse</location>
    </subcellularLocation>
</comment>
<keyword evidence="4" id="KW-0770">Synapse</keyword>
<feature type="domain" description="VWFC" evidence="7">
    <location>
        <begin position="103"/>
        <end position="161"/>
    </location>
</feature>
<sequence length="237" mass="25828">MALVHGVRFSLQRRGRAAVFALLLCAQATFGFSVAGQQENTCEANGSIYYVGEWYFLDSDHCTQCECTDEGSACARTECTSLPAACIHVSHYPTDCCPRCEKIGCEYRGIVYELGQNFQPSECEQCTCDSDGIARCLVADCAPPPCVNPVYQTGKCCPECKEGILWICVVPTAMLMHHAVKLFLLEILSGLIPAPSVVVMMARMLATGRETALPPVPASKTVHPSNRLPSKIDFLYS</sequence>
<dbReference type="GO" id="GO:0032281">
    <property type="term" value="C:AMPA glutamate receptor complex"/>
    <property type="evidence" value="ECO:0007669"/>
    <property type="project" value="TreeGrafter"/>
</dbReference>
<evidence type="ECO:0000256" key="4">
    <source>
        <dbReference type="ARBA" id="ARBA00023018"/>
    </source>
</evidence>
<dbReference type="PROSITE" id="PS50184">
    <property type="entry name" value="VWFC_2"/>
    <property type="match status" value="2"/>
</dbReference>
<dbReference type="AlphaFoldDB" id="A0A8S4AQD7"/>
<evidence type="ECO:0000313" key="9">
    <source>
        <dbReference type="Proteomes" id="UP000677803"/>
    </source>
</evidence>
<name>A0A8S4AQD7_9TELE</name>
<dbReference type="GO" id="GO:0045202">
    <property type="term" value="C:synapse"/>
    <property type="evidence" value="ECO:0007669"/>
    <property type="project" value="UniProtKB-SubCell"/>
</dbReference>
<dbReference type="Pfam" id="PF23333">
    <property type="entry name" value="VWC2L_1st"/>
    <property type="match status" value="1"/>
</dbReference>
<evidence type="ECO:0000256" key="6">
    <source>
        <dbReference type="SAM" id="SignalP"/>
    </source>
</evidence>
<dbReference type="GO" id="GO:0030514">
    <property type="term" value="P:negative regulation of BMP signaling pathway"/>
    <property type="evidence" value="ECO:0007669"/>
    <property type="project" value="TreeGrafter"/>
</dbReference>
<dbReference type="Gene3D" id="6.20.200.20">
    <property type="match status" value="2"/>
</dbReference>
<feature type="domain" description="VWFC" evidence="7">
    <location>
        <begin position="40"/>
        <end position="101"/>
    </location>
</feature>
<dbReference type="OrthoDB" id="6022609at2759"/>
<gene>
    <name evidence="8" type="ORF">MMEN_LOCUS7634</name>
</gene>
<dbReference type="InterPro" id="IPR042979">
    <property type="entry name" value="VWC2/VWC2L"/>
</dbReference>
<dbReference type="Pfam" id="PF23334">
    <property type="entry name" value="VWC2L_2nd"/>
    <property type="match status" value="1"/>
</dbReference>
<evidence type="ECO:0000256" key="1">
    <source>
        <dbReference type="ARBA" id="ARBA00004613"/>
    </source>
</evidence>
<feature type="signal peptide" evidence="6">
    <location>
        <begin position="1"/>
        <end position="31"/>
    </location>
</feature>
<organism evidence="8 9">
    <name type="scientific">Menidia menidia</name>
    <name type="common">Atlantic silverside</name>
    <dbReference type="NCBI Taxonomy" id="238744"/>
    <lineage>
        <taxon>Eukaryota</taxon>
        <taxon>Metazoa</taxon>
        <taxon>Chordata</taxon>
        <taxon>Craniata</taxon>
        <taxon>Vertebrata</taxon>
        <taxon>Euteleostomi</taxon>
        <taxon>Actinopterygii</taxon>
        <taxon>Neopterygii</taxon>
        <taxon>Teleostei</taxon>
        <taxon>Neoteleostei</taxon>
        <taxon>Acanthomorphata</taxon>
        <taxon>Ovalentaria</taxon>
        <taxon>Atherinomorphae</taxon>
        <taxon>Atheriniformes</taxon>
        <taxon>Atherinopsidae</taxon>
        <taxon>Menidiinae</taxon>
        <taxon>Menidia</taxon>
    </lineage>
</organism>
<dbReference type="SMART" id="SM00214">
    <property type="entry name" value="VWC"/>
    <property type="match status" value="2"/>
</dbReference>
<dbReference type="EMBL" id="CAJRST010007779">
    <property type="protein sequence ID" value="CAG5896562.1"/>
    <property type="molecule type" value="Genomic_DNA"/>
</dbReference>
<dbReference type="GO" id="GO:0005615">
    <property type="term" value="C:extracellular space"/>
    <property type="evidence" value="ECO:0007669"/>
    <property type="project" value="TreeGrafter"/>
</dbReference>
<evidence type="ECO:0000256" key="2">
    <source>
        <dbReference type="ARBA" id="ARBA00022525"/>
    </source>
</evidence>
<dbReference type="SUPFAM" id="SSF57603">
    <property type="entry name" value="FnI-like domain"/>
    <property type="match status" value="2"/>
</dbReference>
<reference evidence="8" key="1">
    <citation type="submission" date="2021-05" db="EMBL/GenBank/DDBJ databases">
        <authorList>
            <person name="Tigano A."/>
        </authorList>
    </citation>
    <scope>NUCLEOTIDE SEQUENCE</scope>
</reference>